<gene>
    <name evidence="2" type="ORF">MKO06_08605</name>
</gene>
<accession>A0A9X2KWU2</accession>
<evidence type="ECO:0000313" key="2">
    <source>
        <dbReference type="EMBL" id="MCP9199964.1"/>
    </source>
</evidence>
<comment type="caution">
    <text evidence="2">The sequence shown here is derived from an EMBL/GenBank/DDBJ whole genome shotgun (WGS) entry which is preliminary data.</text>
</comment>
<organism evidence="2 3">
    <name type="scientific">Christiangramia oceanisediminis</name>
    <dbReference type="NCBI Taxonomy" id="2920386"/>
    <lineage>
        <taxon>Bacteria</taxon>
        <taxon>Pseudomonadati</taxon>
        <taxon>Bacteroidota</taxon>
        <taxon>Flavobacteriia</taxon>
        <taxon>Flavobacteriales</taxon>
        <taxon>Flavobacteriaceae</taxon>
        <taxon>Christiangramia</taxon>
    </lineage>
</organism>
<proteinExistence type="predicted"/>
<dbReference type="PANTHER" id="PTHR35535:SF1">
    <property type="entry name" value="HEAT SHOCK PROTEIN HSLJ"/>
    <property type="match status" value="1"/>
</dbReference>
<dbReference type="Proteomes" id="UP001155280">
    <property type="component" value="Unassembled WGS sequence"/>
</dbReference>
<dbReference type="InterPro" id="IPR038670">
    <property type="entry name" value="HslJ-like_sf"/>
</dbReference>
<protein>
    <submittedName>
        <fullName evidence="2">META domain-containing protein</fullName>
    </submittedName>
</protein>
<evidence type="ECO:0000313" key="3">
    <source>
        <dbReference type="Proteomes" id="UP001155280"/>
    </source>
</evidence>
<dbReference type="Pfam" id="PF03724">
    <property type="entry name" value="META"/>
    <property type="match status" value="1"/>
</dbReference>
<dbReference type="PROSITE" id="PS51257">
    <property type="entry name" value="PROKAR_LIPOPROTEIN"/>
    <property type="match status" value="1"/>
</dbReference>
<dbReference type="Gene3D" id="2.40.128.270">
    <property type="match status" value="1"/>
</dbReference>
<dbReference type="InterPro" id="IPR005184">
    <property type="entry name" value="DUF306_Meta_HslJ"/>
</dbReference>
<dbReference type="PANTHER" id="PTHR35535">
    <property type="entry name" value="HEAT SHOCK PROTEIN HSLJ"/>
    <property type="match status" value="1"/>
</dbReference>
<sequence length="158" mass="17348">MKKLLLLGLIIAGSISISCKDQSENTSNDTEAMSEKTVQKANLIDGSWEVNYMAATPKPMDSLYPRVKPTMIINTEKSQISGTTGCNNFSGSLNIDGNQFNLGDAIALTKKMCPDMTGEEAFMKNLERVDTYSVTEKGQTLNLISGDIAIMRLERKKE</sequence>
<dbReference type="EMBL" id="JANCNS010000002">
    <property type="protein sequence ID" value="MCP9199964.1"/>
    <property type="molecule type" value="Genomic_DNA"/>
</dbReference>
<dbReference type="AlphaFoldDB" id="A0A9X2KWU2"/>
<keyword evidence="3" id="KW-1185">Reference proteome</keyword>
<evidence type="ECO:0000259" key="1">
    <source>
        <dbReference type="Pfam" id="PF03724"/>
    </source>
</evidence>
<reference evidence="2" key="1">
    <citation type="submission" date="2022-07" db="EMBL/GenBank/DDBJ databases">
        <title>Gramela sediminis sp. nov., isolated from deep-sea sediment of the Indian Ocean.</title>
        <authorList>
            <person name="Shi H."/>
        </authorList>
    </citation>
    <scope>NUCLEOTIDE SEQUENCE</scope>
    <source>
        <strain evidence="2">GC03-9</strain>
    </source>
</reference>
<feature type="domain" description="DUF306" evidence="1">
    <location>
        <begin position="41"/>
        <end position="147"/>
    </location>
</feature>
<dbReference type="InterPro" id="IPR053147">
    <property type="entry name" value="Hsp_HslJ-like"/>
</dbReference>
<dbReference type="RefSeq" id="WP_241551775.1">
    <property type="nucleotide sequence ID" value="NZ_JANCNS010000002.1"/>
</dbReference>
<name>A0A9X2KWU2_9FLAO</name>